<proteinExistence type="inferred from homology"/>
<sequence>MPFIPNTDTDRNKMLERIGVKTFDELIEAIPQVVKLTSDLNLPPALSEYEVVKLMKKYANSNISIETHACFIGGGAYDHFTPSIVGSIIERPEFKTSYTPYQAEVSQGTLQAIYEYQSMICQLTGMDMSNASLYDGGMAFAEAAALAHKKTNRKEIILAGTINPNLIETSKTINDGDNLTYKHIISDDGTCDLTALSNSITDNTAAVFVQQPNFLGNIEDVIEIEKIVHAHKILFVIIVNPITLGVLEAPVNYNADIVIGEGQSLGLPLNFGGPYLCIFACKNELSRMLPGRIVGVTQDIEGKRGFVLTLQTREQHIRREKATSNICTNQGLYMLAATVYMATMGKEGIREVAEQSMQKAHYLAENIAKIPGFKINDTKPFFNEFLVETEFSHSDIIAKGIEKGLLVGLCTCKFEGVKSGILVAVTEKRTKEEMDALVDFLKNYK</sequence>
<feature type="domain" description="Glycine cleavage system P-protein N-terminal" evidence="4">
    <location>
        <begin position="3"/>
        <end position="440"/>
    </location>
</feature>
<dbReference type="CDD" id="cd00613">
    <property type="entry name" value="GDC-P"/>
    <property type="match status" value="1"/>
</dbReference>
<evidence type="ECO:0000256" key="3">
    <source>
        <dbReference type="ARBA" id="ARBA00049026"/>
    </source>
</evidence>
<evidence type="ECO:0000256" key="2">
    <source>
        <dbReference type="ARBA" id="ARBA00023002"/>
    </source>
</evidence>
<dbReference type="InterPro" id="IPR015424">
    <property type="entry name" value="PyrdxlP-dep_Trfase"/>
</dbReference>
<dbReference type="Pfam" id="PF02347">
    <property type="entry name" value="GDC-P"/>
    <property type="match status" value="1"/>
</dbReference>
<evidence type="ECO:0000259" key="4">
    <source>
        <dbReference type="Pfam" id="PF02347"/>
    </source>
</evidence>
<gene>
    <name evidence="5" type="primary">gcvPA_12</name>
    <name evidence="5" type="ORF">SDC9_94212</name>
</gene>
<dbReference type="Gene3D" id="3.90.1150.10">
    <property type="entry name" value="Aspartate Aminotransferase, domain 1"/>
    <property type="match status" value="1"/>
</dbReference>
<dbReference type="PIRSF" id="PIRSF006815">
    <property type="entry name" value="GcvPA"/>
    <property type="match status" value="1"/>
</dbReference>
<accession>A0A645A5G7</accession>
<organism evidence="5">
    <name type="scientific">bioreactor metagenome</name>
    <dbReference type="NCBI Taxonomy" id="1076179"/>
    <lineage>
        <taxon>unclassified sequences</taxon>
        <taxon>metagenomes</taxon>
        <taxon>ecological metagenomes</taxon>
    </lineage>
</organism>
<dbReference type="GO" id="GO:0004375">
    <property type="term" value="F:glycine dehydrogenase (decarboxylating) activity"/>
    <property type="evidence" value="ECO:0007669"/>
    <property type="project" value="UniProtKB-EC"/>
</dbReference>
<dbReference type="GO" id="GO:0009116">
    <property type="term" value="P:nucleoside metabolic process"/>
    <property type="evidence" value="ECO:0007669"/>
    <property type="project" value="InterPro"/>
</dbReference>
<dbReference type="EMBL" id="VSSQ01011701">
    <property type="protein sequence ID" value="MPM47501.1"/>
    <property type="molecule type" value="Genomic_DNA"/>
</dbReference>
<dbReference type="GO" id="GO:0006546">
    <property type="term" value="P:glycine catabolic process"/>
    <property type="evidence" value="ECO:0007669"/>
    <property type="project" value="InterPro"/>
</dbReference>
<dbReference type="InterPro" id="IPR015421">
    <property type="entry name" value="PyrdxlP-dep_Trfase_major"/>
</dbReference>
<dbReference type="AlphaFoldDB" id="A0A645A5G7"/>
<dbReference type="SUPFAM" id="SSF53383">
    <property type="entry name" value="PLP-dependent transferases"/>
    <property type="match status" value="1"/>
</dbReference>
<dbReference type="PANTHER" id="PTHR42806:SF1">
    <property type="entry name" value="GLYCINE DEHYDROGENASE (DECARBOXYLATING)"/>
    <property type="match status" value="1"/>
</dbReference>
<dbReference type="InterPro" id="IPR015422">
    <property type="entry name" value="PyrdxlP-dep_Trfase_small"/>
</dbReference>
<keyword evidence="2 5" id="KW-0560">Oxidoreductase</keyword>
<evidence type="ECO:0000256" key="1">
    <source>
        <dbReference type="ARBA" id="ARBA00012134"/>
    </source>
</evidence>
<comment type="caution">
    <text evidence="5">The sequence shown here is derived from an EMBL/GenBank/DDBJ whole genome shotgun (WGS) entry which is preliminary data.</text>
</comment>
<dbReference type="Gene3D" id="3.40.640.10">
    <property type="entry name" value="Type I PLP-dependent aspartate aminotransferase-like (Major domain)"/>
    <property type="match status" value="1"/>
</dbReference>
<reference evidence="5" key="1">
    <citation type="submission" date="2019-08" db="EMBL/GenBank/DDBJ databases">
        <authorList>
            <person name="Kucharzyk K."/>
            <person name="Murdoch R.W."/>
            <person name="Higgins S."/>
            <person name="Loffler F."/>
        </authorList>
    </citation>
    <scope>NUCLEOTIDE SEQUENCE</scope>
</reference>
<protein>
    <recommendedName>
        <fullName evidence="1">glycine dehydrogenase (aminomethyl-transferring)</fullName>
        <ecNumber evidence="1">1.4.4.2</ecNumber>
    </recommendedName>
</protein>
<dbReference type="InterPro" id="IPR020581">
    <property type="entry name" value="GDC_P"/>
</dbReference>
<dbReference type="InterPro" id="IPR023010">
    <property type="entry name" value="GcvPA"/>
</dbReference>
<dbReference type="InterPro" id="IPR049315">
    <property type="entry name" value="GDC-P_N"/>
</dbReference>
<dbReference type="EC" id="1.4.4.2" evidence="1"/>
<name>A0A645A5G7_9ZZZZ</name>
<dbReference type="HAMAP" id="MF_00712">
    <property type="entry name" value="GcvPA"/>
    <property type="match status" value="1"/>
</dbReference>
<evidence type="ECO:0000313" key="5">
    <source>
        <dbReference type="EMBL" id="MPM47501.1"/>
    </source>
</evidence>
<dbReference type="NCBIfam" id="NF001696">
    <property type="entry name" value="PRK00451.1"/>
    <property type="match status" value="1"/>
</dbReference>
<comment type="catalytic activity">
    <reaction evidence="3">
        <text>N(6)-[(R)-lipoyl]-L-lysyl-[glycine-cleavage complex H protein] + glycine + H(+) = N(6)-[(R)-S(8)-aminomethyldihydrolipoyl]-L-lysyl-[glycine-cleavage complex H protein] + CO2</text>
        <dbReference type="Rhea" id="RHEA:24304"/>
        <dbReference type="Rhea" id="RHEA-COMP:10494"/>
        <dbReference type="Rhea" id="RHEA-COMP:10495"/>
        <dbReference type="ChEBI" id="CHEBI:15378"/>
        <dbReference type="ChEBI" id="CHEBI:16526"/>
        <dbReference type="ChEBI" id="CHEBI:57305"/>
        <dbReference type="ChEBI" id="CHEBI:83099"/>
        <dbReference type="ChEBI" id="CHEBI:83143"/>
        <dbReference type="EC" id="1.4.4.2"/>
    </reaction>
</comment>
<dbReference type="PANTHER" id="PTHR42806">
    <property type="entry name" value="GLYCINE CLEAVAGE SYSTEM P-PROTEIN"/>
    <property type="match status" value="1"/>
</dbReference>